<reference evidence="1 2" key="1">
    <citation type="submission" date="2005-09" db="EMBL/GenBank/DDBJ databases">
        <authorList>
            <person name="Mural R.J."/>
            <person name="Li P.W."/>
            <person name="Adams M.D."/>
            <person name="Amanatides P.G."/>
            <person name="Baden-Tillson H."/>
            <person name="Barnstead M."/>
            <person name="Chin S.H."/>
            <person name="Dew I."/>
            <person name="Evans C.A."/>
            <person name="Ferriera S."/>
            <person name="Flanigan M."/>
            <person name="Fosler C."/>
            <person name="Glodek A."/>
            <person name="Gu Z."/>
            <person name="Holt R.A."/>
            <person name="Jennings D."/>
            <person name="Kraft C.L."/>
            <person name="Lu F."/>
            <person name="Nguyen T."/>
            <person name="Nusskern D.R."/>
            <person name="Pfannkoch C.M."/>
            <person name="Sitter C."/>
            <person name="Sutton G.G."/>
            <person name="Venter J.C."/>
            <person name="Wang Z."/>
            <person name="Woodage T."/>
            <person name="Zheng X.H."/>
            <person name="Zhong F."/>
        </authorList>
    </citation>
    <scope>NUCLEOTIDE SEQUENCE [LARGE SCALE GENOMIC DNA]</scope>
    <source>
        <strain>BN</strain>
        <strain evidence="2">Sprague-Dawley</strain>
    </source>
</reference>
<name>A6IQE6_RAT</name>
<proteinExistence type="predicted"/>
<dbReference type="AlphaFoldDB" id="A6IQE6"/>
<organism evidence="1 2">
    <name type="scientific">Rattus norvegicus</name>
    <name type="common">Rat</name>
    <dbReference type="NCBI Taxonomy" id="10116"/>
    <lineage>
        <taxon>Eukaryota</taxon>
        <taxon>Metazoa</taxon>
        <taxon>Chordata</taxon>
        <taxon>Craniata</taxon>
        <taxon>Vertebrata</taxon>
        <taxon>Euteleostomi</taxon>
        <taxon>Mammalia</taxon>
        <taxon>Eutheria</taxon>
        <taxon>Euarchontoglires</taxon>
        <taxon>Glires</taxon>
        <taxon>Rodentia</taxon>
        <taxon>Myomorpha</taxon>
        <taxon>Muroidea</taxon>
        <taxon>Muridae</taxon>
        <taxon>Murinae</taxon>
        <taxon>Rattus</taxon>
    </lineage>
</organism>
<dbReference type="Proteomes" id="UP000234681">
    <property type="component" value="Chromosome X"/>
</dbReference>
<protein>
    <submittedName>
        <fullName evidence="1">RCG36220</fullName>
    </submittedName>
</protein>
<evidence type="ECO:0000313" key="2">
    <source>
        <dbReference type="Proteomes" id="UP000234681"/>
    </source>
</evidence>
<dbReference type="EMBL" id="CH473966">
    <property type="protein sequence ID" value="EDL95867.1"/>
    <property type="molecule type" value="Genomic_DNA"/>
</dbReference>
<accession>A6IQE6</accession>
<gene>
    <name evidence="1" type="ORF">rCG_36220</name>
</gene>
<sequence length="86" mass="9722">MAAVASLKAQGWFQGFLTCGYPGQKEAGRMQRRWEMLFYRTVGLGACMQLTWLTEKPRAGSGFEKLATEFAEIPLAFPRCQDRKCP</sequence>
<evidence type="ECO:0000313" key="1">
    <source>
        <dbReference type="EMBL" id="EDL95867.1"/>
    </source>
</evidence>